<organism evidence="1">
    <name type="scientific">marine sediment metagenome</name>
    <dbReference type="NCBI Taxonomy" id="412755"/>
    <lineage>
        <taxon>unclassified sequences</taxon>
        <taxon>metagenomes</taxon>
        <taxon>ecological metagenomes</taxon>
    </lineage>
</organism>
<dbReference type="AlphaFoldDB" id="X1N511"/>
<reference evidence="1" key="1">
    <citation type="journal article" date="2014" name="Front. Microbiol.">
        <title>High frequency of phylogenetically diverse reductive dehalogenase-homologous genes in deep subseafloor sedimentary metagenomes.</title>
        <authorList>
            <person name="Kawai M."/>
            <person name="Futagami T."/>
            <person name="Toyoda A."/>
            <person name="Takaki Y."/>
            <person name="Nishi S."/>
            <person name="Hori S."/>
            <person name="Arai W."/>
            <person name="Tsubouchi T."/>
            <person name="Morono Y."/>
            <person name="Uchiyama I."/>
            <person name="Ito T."/>
            <person name="Fujiyama A."/>
            <person name="Inagaki F."/>
            <person name="Takami H."/>
        </authorList>
    </citation>
    <scope>NUCLEOTIDE SEQUENCE</scope>
    <source>
        <strain evidence="1">Expedition CK06-06</strain>
    </source>
</reference>
<gene>
    <name evidence="1" type="ORF">S06H3_38698</name>
</gene>
<feature type="non-terminal residue" evidence="1">
    <location>
        <position position="1"/>
    </location>
</feature>
<dbReference type="EMBL" id="BARV01023604">
    <property type="protein sequence ID" value="GAI38668.1"/>
    <property type="molecule type" value="Genomic_DNA"/>
</dbReference>
<sequence>RAQVTHHKAKALKRLGERDAAAELFETVLEGPVPMDEARLQLIDLYRGDHSKEQRSVTLVDEMLGRMATKRDVAYSVFLGIIERLPRGPARWRDDLIIRHSGAIERAITEAAYAGVQQALAAFSALGRYISTEHPSLFVKIFGQLSEPDLVSFQTDSERFYWAEILCEAARLPGADAGALRERALLLYEAEVRPQPFHIQRRAELLLDMGRAAEAEPLLRERPDDLDRSEWIQRLLARARLSQGFPDEALGWIDRALSRLAG</sequence>
<name>X1N511_9ZZZZ</name>
<evidence type="ECO:0000313" key="1">
    <source>
        <dbReference type="EMBL" id="GAI38668.1"/>
    </source>
</evidence>
<accession>X1N511</accession>
<proteinExistence type="predicted"/>
<comment type="caution">
    <text evidence="1">The sequence shown here is derived from an EMBL/GenBank/DDBJ whole genome shotgun (WGS) entry which is preliminary data.</text>
</comment>
<protein>
    <recommendedName>
        <fullName evidence="2">Tetratricopeptide repeat protein</fullName>
    </recommendedName>
</protein>
<evidence type="ECO:0008006" key="2">
    <source>
        <dbReference type="Google" id="ProtNLM"/>
    </source>
</evidence>